<dbReference type="OrthoDB" id="10023262at2759"/>
<proteinExistence type="predicted"/>
<comment type="caution">
    <text evidence="3">The sequence shown here is derived from an EMBL/GenBank/DDBJ whole genome shotgun (WGS) entry which is preliminary data.</text>
</comment>
<dbReference type="Pfam" id="PF05699">
    <property type="entry name" value="Dimer_Tnp_hAT"/>
    <property type="match status" value="1"/>
</dbReference>
<evidence type="ECO:0000256" key="1">
    <source>
        <dbReference type="SAM" id="MobiDB-lite"/>
    </source>
</evidence>
<evidence type="ECO:0000313" key="3">
    <source>
        <dbReference type="EMBL" id="KAF0709131.1"/>
    </source>
</evidence>
<dbReference type="AlphaFoldDB" id="A0A6G0VTN4"/>
<feature type="domain" description="HAT C-terminal dimerisation" evidence="2">
    <location>
        <begin position="46"/>
        <end position="89"/>
    </location>
</feature>
<gene>
    <name evidence="3" type="ORF">FWK35_00033091</name>
</gene>
<feature type="region of interest" description="Disordered" evidence="1">
    <location>
        <begin position="1"/>
        <end position="27"/>
    </location>
</feature>
<dbReference type="GO" id="GO:0046983">
    <property type="term" value="F:protein dimerization activity"/>
    <property type="evidence" value="ECO:0007669"/>
    <property type="project" value="InterPro"/>
</dbReference>
<reference evidence="3 4" key="1">
    <citation type="submission" date="2019-08" db="EMBL/GenBank/DDBJ databases">
        <title>Whole genome of Aphis craccivora.</title>
        <authorList>
            <person name="Voronova N.V."/>
            <person name="Shulinski R.S."/>
            <person name="Bandarenka Y.V."/>
            <person name="Zhorov D.G."/>
            <person name="Warner D."/>
        </authorList>
    </citation>
    <scope>NUCLEOTIDE SEQUENCE [LARGE SCALE GENOMIC DNA]</scope>
    <source>
        <strain evidence="3">180601</strain>
        <tissue evidence="3">Whole Body</tissue>
    </source>
</reference>
<organism evidence="3 4">
    <name type="scientific">Aphis craccivora</name>
    <name type="common">Cowpea aphid</name>
    <dbReference type="NCBI Taxonomy" id="307492"/>
    <lineage>
        <taxon>Eukaryota</taxon>
        <taxon>Metazoa</taxon>
        <taxon>Ecdysozoa</taxon>
        <taxon>Arthropoda</taxon>
        <taxon>Hexapoda</taxon>
        <taxon>Insecta</taxon>
        <taxon>Pterygota</taxon>
        <taxon>Neoptera</taxon>
        <taxon>Paraneoptera</taxon>
        <taxon>Hemiptera</taxon>
        <taxon>Sternorrhyncha</taxon>
        <taxon>Aphidomorpha</taxon>
        <taxon>Aphidoidea</taxon>
        <taxon>Aphididae</taxon>
        <taxon>Aphidini</taxon>
        <taxon>Aphis</taxon>
        <taxon>Aphis</taxon>
    </lineage>
</organism>
<evidence type="ECO:0000259" key="2">
    <source>
        <dbReference type="Pfam" id="PF05699"/>
    </source>
</evidence>
<feature type="compositionally biased region" description="Basic and acidic residues" evidence="1">
    <location>
        <begin position="1"/>
        <end position="12"/>
    </location>
</feature>
<feature type="non-terminal residue" evidence="3">
    <location>
        <position position="1"/>
    </location>
</feature>
<dbReference type="Proteomes" id="UP000478052">
    <property type="component" value="Unassembled WGS sequence"/>
</dbReference>
<accession>A0A6G0VTN4</accession>
<protein>
    <submittedName>
        <fullName evidence="3">Zinc finger MYM-type protein 1-like</fullName>
    </submittedName>
</protein>
<sequence length="95" mass="11203">RHKYHFDDFEKNESDDENEASISDRTNIENSRSMNNLFQLFCIHQLTSVFPSLYTLLQIAVTLLVSNCSVERSFSKLKLVKTKLRSTMRKTDWKI</sequence>
<dbReference type="EMBL" id="VUJU01011994">
    <property type="protein sequence ID" value="KAF0709131.1"/>
    <property type="molecule type" value="Genomic_DNA"/>
</dbReference>
<evidence type="ECO:0000313" key="4">
    <source>
        <dbReference type="Proteomes" id="UP000478052"/>
    </source>
</evidence>
<dbReference type="InterPro" id="IPR008906">
    <property type="entry name" value="HATC_C_dom"/>
</dbReference>
<name>A0A6G0VTN4_APHCR</name>
<keyword evidence="4" id="KW-1185">Reference proteome</keyword>